<dbReference type="AlphaFoldDB" id="A0A8J3VTN2"/>
<keyword evidence="1" id="KW-0472">Membrane</keyword>
<organism evidence="3 4">
    <name type="scientific">Rugosimonospora africana</name>
    <dbReference type="NCBI Taxonomy" id="556532"/>
    <lineage>
        <taxon>Bacteria</taxon>
        <taxon>Bacillati</taxon>
        <taxon>Actinomycetota</taxon>
        <taxon>Actinomycetes</taxon>
        <taxon>Micromonosporales</taxon>
        <taxon>Micromonosporaceae</taxon>
        <taxon>Rugosimonospora</taxon>
    </lineage>
</organism>
<gene>
    <name evidence="3" type="ORF">Raf01_58700</name>
</gene>
<reference evidence="3" key="1">
    <citation type="submission" date="2021-01" db="EMBL/GenBank/DDBJ databases">
        <title>Whole genome shotgun sequence of Rugosimonospora africana NBRC 104875.</title>
        <authorList>
            <person name="Komaki H."/>
            <person name="Tamura T."/>
        </authorList>
    </citation>
    <scope>NUCLEOTIDE SEQUENCE</scope>
    <source>
        <strain evidence="3">NBRC 104875</strain>
    </source>
</reference>
<accession>A0A8J3VTN2</accession>
<sequence length="232" mass="22653">MRWRVLAVTVTAALVVLVAAGPAAAKGADQATLSGPGLTRPVVVGAGTDSAGGEPGSGGQLATLSEDSGLFAAMFGPDGGQRLESGQPAGALGPRYQLTYRVPDGNPTASTVTQDLYPSAAGGPVTYTRAGQVVFGTTTSGGWYRAPAEFAALLVTLGVPGVEPLVATTTATPAATDPGGVAGNAVSIGAGGGSTRTGYWIAIGAAVLAACAAVAVLVYRLRARAGRSARGA</sequence>
<name>A0A8J3VTN2_9ACTN</name>
<protein>
    <submittedName>
        <fullName evidence="3">Uncharacterized protein</fullName>
    </submittedName>
</protein>
<keyword evidence="1" id="KW-1133">Transmembrane helix</keyword>
<evidence type="ECO:0000313" key="3">
    <source>
        <dbReference type="EMBL" id="GIH17698.1"/>
    </source>
</evidence>
<feature type="chain" id="PRO_5035156447" evidence="2">
    <location>
        <begin position="26"/>
        <end position="232"/>
    </location>
</feature>
<feature type="signal peptide" evidence="2">
    <location>
        <begin position="1"/>
        <end position="25"/>
    </location>
</feature>
<evidence type="ECO:0000313" key="4">
    <source>
        <dbReference type="Proteomes" id="UP000642748"/>
    </source>
</evidence>
<evidence type="ECO:0000256" key="1">
    <source>
        <dbReference type="SAM" id="Phobius"/>
    </source>
</evidence>
<feature type="transmembrane region" description="Helical" evidence="1">
    <location>
        <begin position="199"/>
        <end position="221"/>
    </location>
</feature>
<keyword evidence="1" id="KW-0812">Transmembrane</keyword>
<dbReference type="EMBL" id="BONZ01000056">
    <property type="protein sequence ID" value="GIH17698.1"/>
    <property type="molecule type" value="Genomic_DNA"/>
</dbReference>
<proteinExistence type="predicted"/>
<dbReference type="Proteomes" id="UP000642748">
    <property type="component" value="Unassembled WGS sequence"/>
</dbReference>
<dbReference type="RefSeq" id="WP_203921234.1">
    <property type="nucleotide sequence ID" value="NZ_BONZ01000056.1"/>
</dbReference>
<evidence type="ECO:0000256" key="2">
    <source>
        <dbReference type="SAM" id="SignalP"/>
    </source>
</evidence>
<keyword evidence="4" id="KW-1185">Reference proteome</keyword>
<comment type="caution">
    <text evidence="3">The sequence shown here is derived from an EMBL/GenBank/DDBJ whole genome shotgun (WGS) entry which is preliminary data.</text>
</comment>
<keyword evidence="2" id="KW-0732">Signal</keyword>